<evidence type="ECO:0000259" key="4">
    <source>
        <dbReference type="Pfam" id="PF25060"/>
    </source>
</evidence>
<keyword evidence="1" id="KW-0677">Repeat</keyword>
<dbReference type="InterPro" id="IPR051685">
    <property type="entry name" value="Ycf3/AcsC/BcsC/TPR_MFPF"/>
</dbReference>
<evidence type="ECO:0000313" key="5">
    <source>
        <dbReference type="EMBL" id="QEN06714.1"/>
    </source>
</evidence>
<dbReference type="SMART" id="SM00028">
    <property type="entry name" value="TPR"/>
    <property type="match status" value="3"/>
</dbReference>
<keyword evidence="3" id="KW-0812">Transmembrane</keyword>
<evidence type="ECO:0000256" key="3">
    <source>
        <dbReference type="SAM" id="Phobius"/>
    </source>
</evidence>
<dbReference type="PANTHER" id="PTHR44943">
    <property type="entry name" value="CELLULOSE SYNTHASE OPERON PROTEIN C"/>
    <property type="match status" value="1"/>
</dbReference>
<organism evidence="5 6">
    <name type="scientific">Oceanispirochaeta crateris</name>
    <dbReference type="NCBI Taxonomy" id="2518645"/>
    <lineage>
        <taxon>Bacteria</taxon>
        <taxon>Pseudomonadati</taxon>
        <taxon>Spirochaetota</taxon>
        <taxon>Spirochaetia</taxon>
        <taxon>Spirochaetales</taxon>
        <taxon>Spirochaetaceae</taxon>
        <taxon>Oceanispirochaeta</taxon>
    </lineage>
</organism>
<name>A0A5C1QJE1_9SPIO</name>
<dbReference type="InterPro" id="IPR019734">
    <property type="entry name" value="TPR_rpt"/>
</dbReference>
<protein>
    <submittedName>
        <fullName evidence="5">Tetratricopeptide repeat protein</fullName>
    </submittedName>
</protein>
<evidence type="ECO:0000256" key="1">
    <source>
        <dbReference type="ARBA" id="ARBA00022737"/>
    </source>
</evidence>
<dbReference type="PANTHER" id="PTHR44943:SF8">
    <property type="entry name" value="TPR REPEAT-CONTAINING PROTEIN MJ0263"/>
    <property type="match status" value="1"/>
</dbReference>
<dbReference type="InterPro" id="IPR056832">
    <property type="entry name" value="ARM_TT21_2nd"/>
</dbReference>
<dbReference type="AlphaFoldDB" id="A0A5C1QJE1"/>
<evidence type="ECO:0000313" key="6">
    <source>
        <dbReference type="Proteomes" id="UP000324209"/>
    </source>
</evidence>
<reference evidence="5 6" key="1">
    <citation type="submission" date="2019-02" db="EMBL/GenBank/DDBJ databases">
        <title>Complete Genome Sequence and Methylome Analysis of free living Spirochaetas.</title>
        <authorList>
            <person name="Fomenkov A."/>
            <person name="Dubinina G."/>
            <person name="Leshcheva N."/>
            <person name="Mikheeva N."/>
            <person name="Grabovich M."/>
            <person name="Vincze T."/>
            <person name="Roberts R.J."/>
        </authorList>
    </citation>
    <scope>NUCLEOTIDE SEQUENCE [LARGE SCALE GENOMIC DNA]</scope>
    <source>
        <strain evidence="5 6">K2</strain>
    </source>
</reference>
<gene>
    <name evidence="5" type="ORF">EXM22_01425</name>
</gene>
<dbReference type="SUPFAM" id="SSF48452">
    <property type="entry name" value="TPR-like"/>
    <property type="match status" value="1"/>
</dbReference>
<dbReference type="Pfam" id="PF25060">
    <property type="entry name" value="ARM_TT21_2nd"/>
    <property type="match status" value="1"/>
</dbReference>
<dbReference type="InterPro" id="IPR011990">
    <property type="entry name" value="TPR-like_helical_dom_sf"/>
</dbReference>
<dbReference type="Proteomes" id="UP000324209">
    <property type="component" value="Chromosome"/>
</dbReference>
<proteinExistence type="predicted"/>
<keyword evidence="2" id="KW-0802">TPR repeat</keyword>
<evidence type="ECO:0000256" key="2">
    <source>
        <dbReference type="ARBA" id="ARBA00022803"/>
    </source>
</evidence>
<keyword evidence="3" id="KW-0472">Membrane</keyword>
<dbReference type="OrthoDB" id="369370at2"/>
<feature type="transmembrane region" description="Helical" evidence="3">
    <location>
        <begin position="22"/>
        <end position="40"/>
    </location>
</feature>
<keyword evidence="6" id="KW-1185">Reference proteome</keyword>
<dbReference type="Gene3D" id="1.25.40.10">
    <property type="entry name" value="Tetratricopeptide repeat domain"/>
    <property type="match status" value="1"/>
</dbReference>
<dbReference type="KEGG" id="ock:EXM22_01425"/>
<accession>A0A5C1QJE1</accession>
<keyword evidence="3" id="KW-1133">Transmembrane helix</keyword>
<feature type="domain" description="Tetratricopeptide repeat protein 21A/21B second ARM" evidence="4">
    <location>
        <begin position="62"/>
        <end position="249"/>
    </location>
</feature>
<dbReference type="EMBL" id="CP036150">
    <property type="protein sequence ID" value="QEN06714.1"/>
    <property type="molecule type" value="Genomic_DNA"/>
</dbReference>
<sequence length="273" mass="31180">MPLAIGPGSFYCIFLSYWKDSIMNITLIIVPLLLVMYLFFRFRSFPLFLRAMKTYNTGDTSKALAMLKDSVEAGLSAKHQLTVGYLLLKEGYPEDAERIFTFLMTTPQGKFNSNHARAYSALIHWKKGHLDEAIAELETLLESHYRTTALYSNLGFFLIEKGDMDKALKINLEAYEYNNQSPVIQDNLGLCYIKTEQWAMAEEIYDKLIESHPRFPDAWYNAALIAVHKGDKKKAESLLNSALEKKFSYLSTLSKTQVENQIEQVKGSSEIPE</sequence>